<accession>A0AA38FF87</accession>
<reference evidence="1 2" key="1">
    <citation type="journal article" date="2021" name="Nat. Plants">
        <title>The Taxus genome provides insights into paclitaxel biosynthesis.</title>
        <authorList>
            <person name="Xiong X."/>
            <person name="Gou J."/>
            <person name="Liao Q."/>
            <person name="Li Y."/>
            <person name="Zhou Q."/>
            <person name="Bi G."/>
            <person name="Li C."/>
            <person name="Du R."/>
            <person name="Wang X."/>
            <person name="Sun T."/>
            <person name="Guo L."/>
            <person name="Liang H."/>
            <person name="Lu P."/>
            <person name="Wu Y."/>
            <person name="Zhang Z."/>
            <person name="Ro D.K."/>
            <person name="Shang Y."/>
            <person name="Huang S."/>
            <person name="Yan J."/>
        </authorList>
    </citation>
    <scope>NUCLEOTIDE SEQUENCE [LARGE SCALE GENOMIC DNA]</scope>
    <source>
        <strain evidence="1">Ta-2019</strain>
    </source>
</reference>
<comment type="caution">
    <text evidence="1">The sequence shown here is derived from an EMBL/GenBank/DDBJ whole genome shotgun (WGS) entry which is preliminary data.</text>
</comment>
<sequence length="159" mass="18300">MLDCRSLFLYNADWRLGKGKKSLFWDDPWNGFPTLVDIPEFEGIKERLLDEWGPFVSIYGLMADPLPSVLQWKNLDHLGLSDELKKNFMSALALQERQVLIYNKQDEIVWTAASSGSYSPHLGYLLLHEAVAIENSIWKDCWESPCPSKVGLFAWMAFQ</sequence>
<gene>
    <name evidence="1" type="ORF">KI387_011936</name>
</gene>
<organism evidence="1 2">
    <name type="scientific">Taxus chinensis</name>
    <name type="common">Chinese yew</name>
    <name type="synonym">Taxus wallichiana var. chinensis</name>
    <dbReference type="NCBI Taxonomy" id="29808"/>
    <lineage>
        <taxon>Eukaryota</taxon>
        <taxon>Viridiplantae</taxon>
        <taxon>Streptophyta</taxon>
        <taxon>Embryophyta</taxon>
        <taxon>Tracheophyta</taxon>
        <taxon>Spermatophyta</taxon>
        <taxon>Pinopsida</taxon>
        <taxon>Pinidae</taxon>
        <taxon>Conifers II</taxon>
        <taxon>Cupressales</taxon>
        <taxon>Taxaceae</taxon>
        <taxon>Taxus</taxon>
    </lineage>
</organism>
<protein>
    <recommendedName>
        <fullName evidence="3">Reverse transcriptase zinc-binding domain-containing protein</fullName>
    </recommendedName>
</protein>
<proteinExistence type="predicted"/>
<dbReference type="Proteomes" id="UP000824469">
    <property type="component" value="Unassembled WGS sequence"/>
</dbReference>
<keyword evidence="2" id="KW-1185">Reference proteome</keyword>
<evidence type="ECO:0000313" key="1">
    <source>
        <dbReference type="EMBL" id="KAH9300353.1"/>
    </source>
</evidence>
<name>A0AA38FF87_TAXCH</name>
<evidence type="ECO:0008006" key="3">
    <source>
        <dbReference type="Google" id="ProtNLM"/>
    </source>
</evidence>
<feature type="non-terminal residue" evidence="1">
    <location>
        <position position="159"/>
    </location>
</feature>
<dbReference type="EMBL" id="JAHRHJ020000009">
    <property type="protein sequence ID" value="KAH9300353.1"/>
    <property type="molecule type" value="Genomic_DNA"/>
</dbReference>
<evidence type="ECO:0000313" key="2">
    <source>
        <dbReference type="Proteomes" id="UP000824469"/>
    </source>
</evidence>
<dbReference type="AlphaFoldDB" id="A0AA38FF87"/>